<dbReference type="OrthoDB" id="95460at2"/>
<dbReference type="PROSITE" id="PS00372">
    <property type="entry name" value="PTS_EIIA_TYPE_2_HIS"/>
    <property type="match status" value="1"/>
</dbReference>
<dbReference type="FunFam" id="3.40.930.10:FF:000009">
    <property type="entry name" value="PTS system, fructose specific IIABC component"/>
    <property type="match status" value="1"/>
</dbReference>
<feature type="domain" description="PTS EIIA type-2" evidence="3">
    <location>
        <begin position="5"/>
        <end position="148"/>
    </location>
</feature>
<dbReference type="RefSeq" id="WP_101251692.1">
    <property type="nucleotide sequence ID" value="NZ_PIUM01000020.1"/>
</dbReference>
<protein>
    <submittedName>
        <fullName evidence="4">PTS IIA-like nitrogen-regulatory protein PtsN</fullName>
    </submittedName>
</protein>
<dbReference type="Pfam" id="PF00359">
    <property type="entry name" value="PTS_EIIA_2"/>
    <property type="match status" value="1"/>
</dbReference>
<evidence type="ECO:0000313" key="4">
    <source>
        <dbReference type="EMBL" id="PKU23422.1"/>
    </source>
</evidence>
<sequence>MEIVDLISPESVVPNLRATSKKQALQELARRAAELTGLHERAIFDVLLERERLGTTGVGNGIAIPHGKLSNLPRLYGLFARLEKPIGFDSIDEQPVDLIFLLLAPESAGADHLKALARVSRLLRDKTVCEKLRGTDSAEGLYALLTESPASRAA</sequence>
<evidence type="ECO:0000313" key="5">
    <source>
        <dbReference type="Proteomes" id="UP000233293"/>
    </source>
</evidence>
<dbReference type="GO" id="GO:0008982">
    <property type="term" value="F:protein-N(PI)-phosphohistidine-sugar phosphotransferase activity"/>
    <property type="evidence" value="ECO:0007669"/>
    <property type="project" value="InterPro"/>
</dbReference>
<dbReference type="PANTHER" id="PTHR47738">
    <property type="entry name" value="PTS SYSTEM FRUCTOSE-LIKE EIIA COMPONENT-RELATED"/>
    <property type="match status" value="1"/>
</dbReference>
<dbReference type="GO" id="GO:0005737">
    <property type="term" value="C:cytoplasm"/>
    <property type="evidence" value="ECO:0007669"/>
    <property type="project" value="UniProtKB-SubCell"/>
</dbReference>
<dbReference type="CDD" id="cd00211">
    <property type="entry name" value="PTS_IIA_fru"/>
    <property type="match status" value="1"/>
</dbReference>
<dbReference type="PROSITE" id="PS51094">
    <property type="entry name" value="PTS_EIIA_TYPE_2"/>
    <property type="match status" value="1"/>
</dbReference>
<dbReference type="AlphaFoldDB" id="A0A2N3PSP9"/>
<dbReference type="Proteomes" id="UP000233293">
    <property type="component" value="Unassembled WGS sequence"/>
</dbReference>
<proteinExistence type="predicted"/>
<dbReference type="GO" id="GO:0030295">
    <property type="term" value="F:protein kinase activator activity"/>
    <property type="evidence" value="ECO:0007669"/>
    <property type="project" value="TreeGrafter"/>
</dbReference>
<evidence type="ECO:0000256" key="1">
    <source>
        <dbReference type="ARBA" id="ARBA00004496"/>
    </source>
</evidence>
<dbReference type="Gene3D" id="3.40.930.10">
    <property type="entry name" value="Mannitol-specific EII, Chain A"/>
    <property type="match status" value="1"/>
</dbReference>
<dbReference type="SUPFAM" id="SSF55804">
    <property type="entry name" value="Phoshotransferase/anion transport protein"/>
    <property type="match status" value="1"/>
</dbReference>
<dbReference type="GO" id="GO:0009401">
    <property type="term" value="P:phosphoenolpyruvate-dependent sugar phosphotransferase system"/>
    <property type="evidence" value="ECO:0007669"/>
    <property type="project" value="InterPro"/>
</dbReference>
<dbReference type="InterPro" id="IPR006320">
    <property type="entry name" value="PTS_Nitro_regul"/>
</dbReference>
<keyword evidence="5" id="KW-1185">Reference proteome</keyword>
<dbReference type="PANTHER" id="PTHR47738:SF1">
    <property type="entry name" value="NITROGEN REGULATORY PROTEIN"/>
    <property type="match status" value="1"/>
</dbReference>
<dbReference type="EMBL" id="PIUM01000020">
    <property type="protein sequence ID" value="PKU23422.1"/>
    <property type="molecule type" value="Genomic_DNA"/>
</dbReference>
<comment type="caution">
    <text evidence="4">The sequence shown here is derived from an EMBL/GenBank/DDBJ whole genome shotgun (WGS) entry which is preliminary data.</text>
</comment>
<dbReference type="NCBIfam" id="TIGR01419">
    <property type="entry name" value="nitro_reg_IIA"/>
    <property type="match status" value="1"/>
</dbReference>
<evidence type="ECO:0000256" key="2">
    <source>
        <dbReference type="ARBA" id="ARBA00022679"/>
    </source>
</evidence>
<reference evidence="5" key="1">
    <citation type="submission" date="2017-12" db="EMBL/GenBank/DDBJ databases">
        <title>Draft genome sequence of Telmatospirillum siberiense 26-4b1T, an acidotolerant peatland alphaproteobacterium potentially involved in sulfur cycling.</title>
        <authorList>
            <person name="Hausmann B."/>
            <person name="Pjevac P."/>
            <person name="Schreck K."/>
            <person name="Herbold C.W."/>
            <person name="Daims H."/>
            <person name="Wagner M."/>
            <person name="Pester M."/>
            <person name="Loy A."/>
        </authorList>
    </citation>
    <scope>NUCLEOTIDE SEQUENCE [LARGE SCALE GENOMIC DNA]</scope>
    <source>
        <strain evidence="5">26-4b1</strain>
    </source>
</reference>
<organism evidence="4 5">
    <name type="scientific">Telmatospirillum siberiense</name>
    <dbReference type="NCBI Taxonomy" id="382514"/>
    <lineage>
        <taxon>Bacteria</taxon>
        <taxon>Pseudomonadati</taxon>
        <taxon>Pseudomonadota</taxon>
        <taxon>Alphaproteobacteria</taxon>
        <taxon>Rhodospirillales</taxon>
        <taxon>Rhodospirillaceae</taxon>
        <taxon>Telmatospirillum</taxon>
    </lineage>
</organism>
<dbReference type="InterPro" id="IPR002178">
    <property type="entry name" value="PTS_EIIA_type-2_dom"/>
</dbReference>
<dbReference type="InterPro" id="IPR051541">
    <property type="entry name" value="PTS_SugarTrans_NitroReg"/>
</dbReference>
<keyword evidence="2" id="KW-0808">Transferase</keyword>
<comment type="subcellular location">
    <subcellularLocation>
        <location evidence="1">Cytoplasm</location>
    </subcellularLocation>
</comment>
<name>A0A2N3PSP9_9PROT</name>
<accession>A0A2N3PSP9</accession>
<evidence type="ECO:0000259" key="3">
    <source>
        <dbReference type="PROSITE" id="PS51094"/>
    </source>
</evidence>
<gene>
    <name evidence="4" type="primary">ptsN</name>
    <name evidence="4" type="ORF">CWS72_16305</name>
</gene>
<dbReference type="InterPro" id="IPR016152">
    <property type="entry name" value="PTrfase/Anion_transptr"/>
</dbReference>